<dbReference type="PANTHER" id="PTHR23336">
    <property type="entry name" value="ZINC FINGER CW-TYPE COILED-COIL DOMAIN PROTEIN 3"/>
    <property type="match status" value="1"/>
</dbReference>
<dbReference type="SUPFAM" id="SSF55874">
    <property type="entry name" value="ATPase domain of HSP90 chaperone/DNA topoisomerase II/histidine kinase"/>
    <property type="match status" value="1"/>
</dbReference>
<evidence type="ECO:0000313" key="1">
    <source>
        <dbReference type="EMBL" id="GFO16754.1"/>
    </source>
</evidence>
<dbReference type="Pfam" id="PF13589">
    <property type="entry name" value="HATPase_c_3"/>
    <property type="match status" value="1"/>
</dbReference>
<dbReference type="Gene3D" id="3.30.565.10">
    <property type="entry name" value="Histidine kinase-like ATPase, C-terminal domain"/>
    <property type="match status" value="1"/>
</dbReference>
<evidence type="ECO:0000313" key="2">
    <source>
        <dbReference type="Proteomes" id="UP000735302"/>
    </source>
</evidence>
<dbReference type="InterPro" id="IPR036890">
    <property type="entry name" value="HATPase_C_sf"/>
</dbReference>
<comment type="caution">
    <text evidence="1">The sequence shown here is derived from an EMBL/GenBank/DDBJ whole genome shotgun (WGS) entry which is preliminary data.</text>
</comment>
<reference evidence="1 2" key="1">
    <citation type="journal article" date="2021" name="Elife">
        <title>Chloroplast acquisition without the gene transfer in kleptoplastic sea slugs, Plakobranchus ocellatus.</title>
        <authorList>
            <person name="Maeda T."/>
            <person name="Takahashi S."/>
            <person name="Yoshida T."/>
            <person name="Shimamura S."/>
            <person name="Takaki Y."/>
            <person name="Nagai Y."/>
            <person name="Toyoda A."/>
            <person name="Suzuki Y."/>
            <person name="Arimoto A."/>
            <person name="Ishii H."/>
            <person name="Satoh N."/>
            <person name="Nishiyama T."/>
            <person name="Hasebe M."/>
            <person name="Maruyama T."/>
            <person name="Minagawa J."/>
            <person name="Obokata J."/>
            <person name="Shigenobu S."/>
        </authorList>
    </citation>
    <scope>NUCLEOTIDE SEQUENCE [LARGE SCALE GENOMIC DNA]</scope>
</reference>
<accession>A0AAV4BEG6</accession>
<dbReference type="PANTHER" id="PTHR23336:SF76">
    <property type="entry name" value="MORC S5 DOMAIN-CONTAINING PROTEIN"/>
    <property type="match status" value="1"/>
</dbReference>
<gene>
    <name evidence="1" type="ORF">PoB_004325900</name>
</gene>
<dbReference type="GO" id="GO:0005634">
    <property type="term" value="C:nucleus"/>
    <property type="evidence" value="ECO:0007669"/>
    <property type="project" value="TreeGrafter"/>
</dbReference>
<protein>
    <submittedName>
        <fullName evidence="1">MORC family CW-type Zinc finger protein 3-like</fullName>
    </submittedName>
</protein>
<sequence>MASVRKGIPLSKISPAFLHANSTSHTWVFSAFAEIIDNAYDPDVSASDLLIDTVTIRENACLIFLDNGAGMDKDKLHKMLSQESRNNLNAILTHSVFKFEEELKEELRALEGSRTGTKIIISNLKRLQDGNLELDFSSDQTDIRCPEAHEADMTSVYNRPIEQSTSEYKLSLRLLGMCRMPTVPEIPDSSQNSTRKWPAFRKSAFLSQNPEFRRFVIGHTLRNKPSLYLAALLCINNARKLKDLEKIITALTLQQTFETY</sequence>
<dbReference type="Proteomes" id="UP000735302">
    <property type="component" value="Unassembled WGS sequence"/>
</dbReference>
<organism evidence="1 2">
    <name type="scientific">Plakobranchus ocellatus</name>
    <dbReference type="NCBI Taxonomy" id="259542"/>
    <lineage>
        <taxon>Eukaryota</taxon>
        <taxon>Metazoa</taxon>
        <taxon>Spiralia</taxon>
        <taxon>Lophotrochozoa</taxon>
        <taxon>Mollusca</taxon>
        <taxon>Gastropoda</taxon>
        <taxon>Heterobranchia</taxon>
        <taxon>Euthyneura</taxon>
        <taxon>Panpulmonata</taxon>
        <taxon>Sacoglossa</taxon>
        <taxon>Placobranchoidea</taxon>
        <taxon>Plakobranchidae</taxon>
        <taxon>Plakobranchus</taxon>
    </lineage>
</organism>
<dbReference type="GO" id="GO:0016887">
    <property type="term" value="F:ATP hydrolysis activity"/>
    <property type="evidence" value="ECO:0007669"/>
    <property type="project" value="InterPro"/>
</dbReference>
<dbReference type="EMBL" id="BLXT01004716">
    <property type="protein sequence ID" value="GFO16754.1"/>
    <property type="molecule type" value="Genomic_DNA"/>
</dbReference>
<proteinExistence type="predicted"/>
<dbReference type="AlphaFoldDB" id="A0AAV4BEG6"/>
<name>A0AAV4BEG6_9GAST</name>
<keyword evidence="2" id="KW-1185">Reference proteome</keyword>
<dbReference type="InterPro" id="IPR045261">
    <property type="entry name" value="MORC_ATPase"/>
</dbReference>